<dbReference type="InterPro" id="IPR003313">
    <property type="entry name" value="AraC-bd"/>
</dbReference>
<accession>D5EPK0</accession>
<evidence type="ECO:0000256" key="3">
    <source>
        <dbReference type="ARBA" id="ARBA00023163"/>
    </source>
</evidence>
<protein>
    <submittedName>
        <fullName evidence="5">Transcriptional regulator, AraC family</fullName>
    </submittedName>
</protein>
<dbReference type="PROSITE" id="PS01124">
    <property type="entry name" value="HTH_ARAC_FAMILY_2"/>
    <property type="match status" value="1"/>
</dbReference>
<keyword evidence="1" id="KW-0805">Transcription regulation</keyword>
<organism evidence="5 6">
    <name type="scientific">Coraliomargarita akajimensis (strain DSM 45221 / IAM 15411 / JCM 23193 / KCTC 12865 / 04OKA010-24)</name>
    <dbReference type="NCBI Taxonomy" id="583355"/>
    <lineage>
        <taxon>Bacteria</taxon>
        <taxon>Pseudomonadati</taxon>
        <taxon>Verrucomicrobiota</taxon>
        <taxon>Opitutia</taxon>
        <taxon>Puniceicoccales</taxon>
        <taxon>Coraliomargaritaceae</taxon>
        <taxon>Coraliomargarita</taxon>
    </lineage>
</organism>
<dbReference type="SUPFAM" id="SSF51215">
    <property type="entry name" value="Regulatory protein AraC"/>
    <property type="match status" value="1"/>
</dbReference>
<dbReference type="InterPro" id="IPR018062">
    <property type="entry name" value="HTH_AraC-typ_CS"/>
</dbReference>
<proteinExistence type="predicted"/>
<dbReference type="STRING" id="583355.Caka_0713"/>
<keyword evidence="6" id="KW-1185">Reference proteome</keyword>
<dbReference type="Proteomes" id="UP000000925">
    <property type="component" value="Chromosome"/>
</dbReference>
<evidence type="ECO:0000259" key="4">
    <source>
        <dbReference type="PROSITE" id="PS01124"/>
    </source>
</evidence>
<evidence type="ECO:0000256" key="2">
    <source>
        <dbReference type="ARBA" id="ARBA00023125"/>
    </source>
</evidence>
<dbReference type="Gene3D" id="1.10.10.60">
    <property type="entry name" value="Homeodomain-like"/>
    <property type="match status" value="2"/>
</dbReference>
<dbReference type="EMBL" id="CP001998">
    <property type="protein sequence ID" value="ADE53737.1"/>
    <property type="molecule type" value="Genomic_DNA"/>
</dbReference>
<dbReference type="InterPro" id="IPR020449">
    <property type="entry name" value="Tscrpt_reg_AraC-type_HTH"/>
</dbReference>
<evidence type="ECO:0000313" key="5">
    <source>
        <dbReference type="EMBL" id="ADE53737.1"/>
    </source>
</evidence>
<dbReference type="RefSeq" id="WP_013042461.1">
    <property type="nucleotide sequence ID" value="NC_014008.1"/>
</dbReference>
<evidence type="ECO:0000313" key="6">
    <source>
        <dbReference type="Proteomes" id="UP000000925"/>
    </source>
</evidence>
<dbReference type="PROSITE" id="PS00041">
    <property type="entry name" value="HTH_ARAC_FAMILY_1"/>
    <property type="match status" value="1"/>
</dbReference>
<dbReference type="Pfam" id="PF02311">
    <property type="entry name" value="AraC_binding"/>
    <property type="match status" value="1"/>
</dbReference>
<name>D5EPK0_CORAD</name>
<dbReference type="InterPro" id="IPR018060">
    <property type="entry name" value="HTH_AraC"/>
</dbReference>
<dbReference type="PANTHER" id="PTHR43280">
    <property type="entry name" value="ARAC-FAMILY TRANSCRIPTIONAL REGULATOR"/>
    <property type="match status" value="1"/>
</dbReference>
<dbReference type="SUPFAM" id="SSF46689">
    <property type="entry name" value="Homeodomain-like"/>
    <property type="match status" value="2"/>
</dbReference>
<dbReference type="InterPro" id="IPR009057">
    <property type="entry name" value="Homeodomain-like_sf"/>
</dbReference>
<dbReference type="AlphaFoldDB" id="D5EPK0"/>
<dbReference type="SMART" id="SM00342">
    <property type="entry name" value="HTH_ARAC"/>
    <property type="match status" value="1"/>
</dbReference>
<dbReference type="KEGG" id="caa:Caka_0713"/>
<dbReference type="OrthoDB" id="9813413at2"/>
<dbReference type="GO" id="GO:0003700">
    <property type="term" value="F:DNA-binding transcription factor activity"/>
    <property type="evidence" value="ECO:0007669"/>
    <property type="project" value="InterPro"/>
</dbReference>
<sequence length="293" mass="33541">MDPHSVSPDFVSEQVLESRYTFGDLAPSSSERFIMTCAGRETCKPDYHLRRDGFVFYAVEFIFSGRWELLIGDLRYELGPGSVFGYRPDSVFEIRALGKETQTKYFVDFAGVKAASALENAGLLQMEPMVVLPTRSIQELFDQILDCQDYPKQAVLEMGTMLTRLLLMRIGLDGRAPSGASRDSFETFQRCREYIRENFLMLNSIAEVSEACHVDRAYLSRLFKKHMDESPYQLLTRLKMEFAAEYLLNKSFSVKQVAHEVGFEDPFHFSRVFKKSFGLSPKKFAEGRGRIAD</sequence>
<dbReference type="InterPro" id="IPR037923">
    <property type="entry name" value="HTH-like"/>
</dbReference>
<feature type="domain" description="HTH araC/xylS-type" evidence="4">
    <location>
        <begin position="189"/>
        <end position="287"/>
    </location>
</feature>
<dbReference type="PRINTS" id="PR00032">
    <property type="entry name" value="HTHARAC"/>
</dbReference>
<dbReference type="HOGENOM" id="CLU_000445_88_6_0"/>
<dbReference type="eggNOG" id="COG2207">
    <property type="taxonomic scope" value="Bacteria"/>
</dbReference>
<evidence type="ECO:0000256" key="1">
    <source>
        <dbReference type="ARBA" id="ARBA00023015"/>
    </source>
</evidence>
<keyword evidence="3" id="KW-0804">Transcription</keyword>
<keyword evidence="2" id="KW-0238">DNA-binding</keyword>
<dbReference type="GO" id="GO:0043565">
    <property type="term" value="F:sequence-specific DNA binding"/>
    <property type="evidence" value="ECO:0007669"/>
    <property type="project" value="InterPro"/>
</dbReference>
<dbReference type="PANTHER" id="PTHR43280:SF31">
    <property type="entry name" value="TRANSCRIPTIONAL REGULATORY PROTEIN"/>
    <property type="match status" value="1"/>
</dbReference>
<gene>
    <name evidence="5" type="ordered locus">Caka_0713</name>
</gene>
<reference evidence="5 6" key="1">
    <citation type="journal article" date="2010" name="Stand. Genomic Sci.">
        <title>Complete genome sequence of Coraliomargarita akajimensis type strain (04OKA010-24).</title>
        <authorList>
            <person name="Mavromatis K."/>
            <person name="Abt B."/>
            <person name="Brambilla E."/>
            <person name="Lapidus A."/>
            <person name="Copeland A."/>
            <person name="Deshpande S."/>
            <person name="Nolan M."/>
            <person name="Lucas S."/>
            <person name="Tice H."/>
            <person name="Cheng J.F."/>
            <person name="Han C."/>
            <person name="Detter J.C."/>
            <person name="Woyke T."/>
            <person name="Goodwin L."/>
            <person name="Pitluck S."/>
            <person name="Held B."/>
            <person name="Brettin T."/>
            <person name="Tapia R."/>
            <person name="Ivanova N."/>
            <person name="Mikhailova N."/>
            <person name="Pati A."/>
            <person name="Liolios K."/>
            <person name="Chen A."/>
            <person name="Palaniappan K."/>
            <person name="Land M."/>
            <person name="Hauser L."/>
            <person name="Chang Y.J."/>
            <person name="Jeffries C.D."/>
            <person name="Rohde M."/>
            <person name="Goker M."/>
            <person name="Bristow J."/>
            <person name="Eisen J.A."/>
            <person name="Markowitz V."/>
            <person name="Hugenholtz P."/>
            <person name="Klenk H.P."/>
            <person name="Kyrpides N.C."/>
        </authorList>
    </citation>
    <scope>NUCLEOTIDE SEQUENCE [LARGE SCALE GENOMIC DNA]</scope>
    <source>
        <strain evidence="6">DSM 45221 / IAM 15411 / JCM 23193 / KCTC 12865</strain>
    </source>
</reference>
<dbReference type="Pfam" id="PF12833">
    <property type="entry name" value="HTH_18"/>
    <property type="match status" value="1"/>
</dbReference>